<evidence type="ECO:0000256" key="5">
    <source>
        <dbReference type="ARBA" id="ARBA00022645"/>
    </source>
</evidence>
<keyword evidence="17" id="KW-1185">Reference proteome</keyword>
<dbReference type="EC" id="3.4.16.4" evidence="4"/>
<organism evidence="16 17">
    <name type="scientific">Thauera mechernichensis</name>
    <dbReference type="NCBI Taxonomy" id="82788"/>
    <lineage>
        <taxon>Bacteria</taxon>
        <taxon>Pseudomonadati</taxon>
        <taxon>Pseudomonadota</taxon>
        <taxon>Betaproteobacteria</taxon>
        <taxon>Rhodocyclales</taxon>
        <taxon>Zoogloeaceae</taxon>
        <taxon>Thauera</taxon>
    </lineage>
</organism>
<name>A0ABW3WBN1_9RHOO</name>
<keyword evidence="7 14" id="KW-0732">Signal</keyword>
<dbReference type="EMBL" id="JBHTMC010000003">
    <property type="protein sequence ID" value="MFD1262504.1"/>
    <property type="molecule type" value="Genomic_DNA"/>
</dbReference>
<keyword evidence="8 16" id="KW-0378">Hydrolase</keyword>
<keyword evidence="11" id="KW-0961">Cell wall biogenesis/degradation</keyword>
<accession>A0ABW3WBN1</accession>
<evidence type="ECO:0000256" key="7">
    <source>
        <dbReference type="ARBA" id="ARBA00022729"/>
    </source>
</evidence>
<dbReference type="Gene3D" id="3.40.710.10">
    <property type="entry name" value="DD-peptidase/beta-lactamase superfamily"/>
    <property type="match status" value="1"/>
</dbReference>
<evidence type="ECO:0000256" key="13">
    <source>
        <dbReference type="RuleBase" id="RU004016"/>
    </source>
</evidence>
<dbReference type="PRINTS" id="PR00725">
    <property type="entry name" value="DADACBPTASE1"/>
</dbReference>
<protein>
    <recommendedName>
        <fullName evidence="4">serine-type D-Ala-D-Ala carboxypeptidase</fullName>
        <ecNumber evidence="4">3.4.16.4</ecNumber>
    </recommendedName>
</protein>
<comment type="catalytic activity">
    <reaction evidence="12">
        <text>Preferential cleavage: (Ac)2-L-Lys-D-Ala-|-D-Ala. Also transpeptidation of peptidyl-alanyl moieties that are N-acyl substituents of D-alanine.</text>
        <dbReference type="EC" id="3.4.16.4"/>
    </reaction>
</comment>
<dbReference type="SMART" id="SM00936">
    <property type="entry name" value="PBP5_C"/>
    <property type="match status" value="1"/>
</dbReference>
<dbReference type="Pfam" id="PF07943">
    <property type="entry name" value="PBP5_C"/>
    <property type="match status" value="1"/>
</dbReference>
<evidence type="ECO:0000256" key="6">
    <source>
        <dbReference type="ARBA" id="ARBA00022670"/>
    </source>
</evidence>
<evidence type="ECO:0000256" key="9">
    <source>
        <dbReference type="ARBA" id="ARBA00022960"/>
    </source>
</evidence>
<evidence type="ECO:0000256" key="12">
    <source>
        <dbReference type="ARBA" id="ARBA00034000"/>
    </source>
</evidence>
<comment type="function">
    <text evidence="1">Removes C-terminal D-alanyl residues from sugar-peptide cell wall precursors.</text>
</comment>
<dbReference type="InterPro" id="IPR037167">
    <property type="entry name" value="Peptidase_S11_C_sf"/>
</dbReference>
<comment type="similarity">
    <text evidence="3 13">Belongs to the peptidase S11 family.</text>
</comment>
<feature type="domain" description="Peptidase S11 D-Ala-D-Ala carboxypeptidase A C-terminal" evidence="15">
    <location>
        <begin position="267"/>
        <end position="357"/>
    </location>
</feature>
<dbReference type="PANTHER" id="PTHR21581:SF6">
    <property type="entry name" value="TRAFFICKING PROTEIN PARTICLE COMPLEX SUBUNIT 12"/>
    <property type="match status" value="1"/>
</dbReference>
<dbReference type="SUPFAM" id="SSF56601">
    <property type="entry name" value="beta-lactamase/transpeptidase-like"/>
    <property type="match status" value="1"/>
</dbReference>
<evidence type="ECO:0000256" key="10">
    <source>
        <dbReference type="ARBA" id="ARBA00022984"/>
    </source>
</evidence>
<keyword evidence="9" id="KW-0133">Cell shape</keyword>
<comment type="pathway">
    <text evidence="2">Cell wall biogenesis; peptidoglycan biosynthesis.</text>
</comment>
<evidence type="ECO:0000256" key="14">
    <source>
        <dbReference type="SAM" id="SignalP"/>
    </source>
</evidence>
<evidence type="ECO:0000256" key="4">
    <source>
        <dbReference type="ARBA" id="ARBA00012448"/>
    </source>
</evidence>
<evidence type="ECO:0000313" key="17">
    <source>
        <dbReference type="Proteomes" id="UP001597158"/>
    </source>
</evidence>
<feature type="signal peptide" evidence="14">
    <location>
        <begin position="1"/>
        <end position="18"/>
    </location>
</feature>
<dbReference type="InterPro" id="IPR012907">
    <property type="entry name" value="Peptidase_S11_C"/>
</dbReference>
<dbReference type="InterPro" id="IPR012338">
    <property type="entry name" value="Beta-lactam/transpept-like"/>
</dbReference>
<dbReference type="Proteomes" id="UP001597158">
    <property type="component" value="Unassembled WGS sequence"/>
</dbReference>
<dbReference type="GO" id="GO:0004180">
    <property type="term" value="F:carboxypeptidase activity"/>
    <property type="evidence" value="ECO:0007669"/>
    <property type="project" value="UniProtKB-KW"/>
</dbReference>
<evidence type="ECO:0000259" key="15">
    <source>
        <dbReference type="SMART" id="SM00936"/>
    </source>
</evidence>
<evidence type="ECO:0000313" key="16">
    <source>
        <dbReference type="EMBL" id="MFD1262504.1"/>
    </source>
</evidence>
<dbReference type="PANTHER" id="PTHR21581">
    <property type="entry name" value="D-ALANYL-D-ALANINE CARBOXYPEPTIDASE"/>
    <property type="match status" value="1"/>
</dbReference>
<dbReference type="SUPFAM" id="SSF69189">
    <property type="entry name" value="Penicillin-binding protein associated domain"/>
    <property type="match status" value="1"/>
</dbReference>
<comment type="caution">
    <text evidence="16">The sequence shown here is derived from an EMBL/GenBank/DDBJ whole genome shotgun (WGS) entry which is preliminary data.</text>
</comment>
<dbReference type="InterPro" id="IPR001967">
    <property type="entry name" value="Peptidase_S11_N"/>
</dbReference>
<dbReference type="InterPro" id="IPR015956">
    <property type="entry name" value="Peniciliin-bd_prot_C_sf"/>
</dbReference>
<dbReference type="Gene3D" id="2.60.410.10">
    <property type="entry name" value="D-Ala-D-Ala carboxypeptidase, C-terminal domain"/>
    <property type="match status" value="1"/>
</dbReference>
<evidence type="ECO:0000256" key="2">
    <source>
        <dbReference type="ARBA" id="ARBA00004752"/>
    </source>
</evidence>
<gene>
    <name evidence="16" type="ORF">ACFQ4M_02850</name>
</gene>
<evidence type="ECO:0000256" key="8">
    <source>
        <dbReference type="ARBA" id="ARBA00022801"/>
    </source>
</evidence>
<evidence type="ECO:0000256" key="11">
    <source>
        <dbReference type="ARBA" id="ARBA00023316"/>
    </source>
</evidence>
<reference evidence="17" key="1">
    <citation type="journal article" date="2019" name="Int. J. Syst. Evol. Microbiol.">
        <title>The Global Catalogue of Microorganisms (GCM) 10K type strain sequencing project: providing services to taxonomists for standard genome sequencing and annotation.</title>
        <authorList>
            <consortium name="The Broad Institute Genomics Platform"/>
            <consortium name="The Broad Institute Genome Sequencing Center for Infectious Disease"/>
            <person name="Wu L."/>
            <person name="Ma J."/>
        </authorList>
    </citation>
    <scope>NUCLEOTIDE SEQUENCE [LARGE SCALE GENOMIC DNA]</scope>
    <source>
        <strain evidence="17">CCUG 48884</strain>
    </source>
</reference>
<keyword evidence="10" id="KW-0573">Peptidoglycan synthesis</keyword>
<evidence type="ECO:0000256" key="1">
    <source>
        <dbReference type="ARBA" id="ARBA00003217"/>
    </source>
</evidence>
<dbReference type="InterPro" id="IPR018044">
    <property type="entry name" value="Peptidase_S11"/>
</dbReference>
<feature type="chain" id="PRO_5047344307" description="serine-type D-Ala-D-Ala carboxypeptidase" evidence="14">
    <location>
        <begin position="19"/>
        <end position="375"/>
    </location>
</feature>
<dbReference type="Pfam" id="PF00768">
    <property type="entry name" value="Peptidase_S11"/>
    <property type="match status" value="1"/>
</dbReference>
<keyword evidence="5 16" id="KW-0121">Carboxypeptidase</keyword>
<dbReference type="RefSeq" id="WP_002925385.1">
    <property type="nucleotide sequence ID" value="NZ_JARQZE010000023.1"/>
</dbReference>
<sequence>MRFLIAVLVSLFSLTALAQSVPPPVLAANAWVLADHATGQTLVAKDADTRIEPASLTKLMTAYLTFSALKAGTISADQVVPVSERAWRMEGSRMFIEPRKEVTVDELIKGIIVQSGNDACVAISELIAGSEEAFAALMNREAQRLGMRNTNFTNSTGLPDPQLYTTANDLALLASAIIRDFPEYFSLYSMKEFTYNNIRQPNRNRLLYMDPTVDGMKTGHTSTAGYCLVSTAERGPRRLVAVVLGAASDTVRAQESLKLLNFGFQFYDTVKLYKAEEALSQFRVWKGKVNELPVGFTTDFVMSLPKESADKIQVTLESRQPLVAPIEKGQEVGVLSLRIDGEQIGQYPVLALQDVPVAGFFGRLWDAIVMLFKRL</sequence>
<keyword evidence="6" id="KW-0645">Protease</keyword>
<evidence type="ECO:0000256" key="3">
    <source>
        <dbReference type="ARBA" id="ARBA00007164"/>
    </source>
</evidence>
<proteinExistence type="inferred from homology"/>